<comment type="similarity">
    <text evidence="1">Belongs to the RMD1/sif2 family.</text>
</comment>
<sequence length="689" mass="76143">MSSVPSGPSKPSRPLGAPKSSAKSTSSAQPGGTTPAQIPRRHAGAVPGIARAASNLRQAAPSANSSSGSSASTGANALASLPAHLRHLSTPRIPSPLGKGTPARNLKQSFPVRTSKTTERHVFLPEDPQLAPLPASPMGSQVNLLPPPRAAHSHRERERESGRKEQAIPTQSDERSEAEKMTKREREEARLPRLTAYTTAEGYRLKLLQAFLKREHGVGVVRVFDDCLYAVYNLPLLPGYGASTKIRSSPAVKSPGGVSLLERMTQAEDLGYDDSYFPQTDDIERDPHISMDDPSEYILSHSPPTDVGRMSSLDEEISDGQGGDIDRSDRLDRLEDIQDGLDSGSLPAEPTSPERRRVRIAEEATQIQLGTHLSPDRAGFEHIPSTALSPDDLPSHPPHHTADQLEAELENLLESPHQPTLRNRRRKSHSTTNQIAEAVFFSYGVSIFFGFQEDEERAVMEDIDAAGGWIRGLGEDDWEVEEFHYAYDSEAEYPRIYNDMFTFKSHSHLFKLSLSHAIAQSTKLSIYESTMQESLALTSSFPKELSITGHLQLKRREALKMTGRLFKLRMDVNLIGGILDTPELFWSEASLFPLYEAIREYLEIGPRVQVLNDRLAVAGDLLEIIHEYIEERATNRINWIIIWLIIVACMVEAGEVLARVAFHSLPRQEGEFLIVKGTRALWGAAMGSV</sequence>
<feature type="compositionally biased region" description="Basic and acidic residues" evidence="2">
    <location>
        <begin position="153"/>
        <end position="191"/>
    </location>
</feature>
<evidence type="ECO:0000256" key="2">
    <source>
        <dbReference type="SAM" id="MobiDB-lite"/>
    </source>
</evidence>
<accession>A0AA38HAD6</accession>
<dbReference type="PANTHER" id="PTHR16255:SF4">
    <property type="entry name" value="SPORULATION PROTEIN RMD8"/>
    <property type="match status" value="1"/>
</dbReference>
<dbReference type="GO" id="GO:0005739">
    <property type="term" value="C:mitochondrion"/>
    <property type="evidence" value="ECO:0007669"/>
    <property type="project" value="UniProtKB-ARBA"/>
</dbReference>
<dbReference type="InterPro" id="IPR051624">
    <property type="entry name" value="RMD1/Sad1-interacting"/>
</dbReference>
<dbReference type="InterPro" id="IPR003734">
    <property type="entry name" value="DUF155"/>
</dbReference>
<organism evidence="4 5">
    <name type="scientific">Dioszegia hungarica</name>
    <dbReference type="NCBI Taxonomy" id="4972"/>
    <lineage>
        <taxon>Eukaryota</taxon>
        <taxon>Fungi</taxon>
        <taxon>Dikarya</taxon>
        <taxon>Basidiomycota</taxon>
        <taxon>Agaricomycotina</taxon>
        <taxon>Tremellomycetes</taxon>
        <taxon>Tremellales</taxon>
        <taxon>Bulleribasidiaceae</taxon>
        <taxon>Dioszegia</taxon>
    </lineage>
</organism>
<feature type="region of interest" description="Disordered" evidence="2">
    <location>
        <begin position="337"/>
        <end position="356"/>
    </location>
</feature>
<protein>
    <recommendedName>
        <fullName evidence="3">DUF155 domain-containing protein</fullName>
    </recommendedName>
</protein>
<gene>
    <name evidence="4" type="ORF">MKK02DRAFT_25208</name>
</gene>
<evidence type="ECO:0000256" key="1">
    <source>
        <dbReference type="ARBA" id="ARBA00008306"/>
    </source>
</evidence>
<name>A0AA38HAD6_9TREE</name>
<feature type="region of interest" description="Disordered" evidence="2">
    <location>
        <begin position="271"/>
        <end position="330"/>
    </location>
</feature>
<feature type="compositionally biased region" description="Polar residues" evidence="2">
    <location>
        <begin position="106"/>
        <end position="115"/>
    </location>
</feature>
<reference evidence="4" key="1">
    <citation type="journal article" date="2022" name="G3 (Bethesda)">
        <title>High quality genome of the basidiomycete yeast Dioszegia hungarica PDD-24b-2 isolated from cloud water.</title>
        <authorList>
            <person name="Jarrige D."/>
            <person name="Haridas S."/>
            <person name="Bleykasten-Grosshans C."/>
            <person name="Joly M."/>
            <person name="Nadalig T."/>
            <person name="Sancelme M."/>
            <person name="Vuilleumier S."/>
            <person name="Grigoriev I.V."/>
            <person name="Amato P."/>
            <person name="Bringel F."/>
        </authorList>
    </citation>
    <scope>NUCLEOTIDE SEQUENCE</scope>
    <source>
        <strain evidence="4">PDD-24b-2</strain>
    </source>
</reference>
<proteinExistence type="inferred from homology"/>
<evidence type="ECO:0000313" key="5">
    <source>
        <dbReference type="Proteomes" id="UP001164286"/>
    </source>
</evidence>
<comment type="caution">
    <text evidence="4">The sequence shown here is derived from an EMBL/GenBank/DDBJ whole genome shotgun (WGS) entry which is preliminary data.</text>
</comment>
<feature type="region of interest" description="Disordered" evidence="2">
    <location>
        <begin position="372"/>
        <end position="401"/>
    </location>
</feature>
<feature type="region of interest" description="Disordered" evidence="2">
    <location>
        <begin position="1"/>
        <end position="191"/>
    </location>
</feature>
<dbReference type="PANTHER" id="PTHR16255">
    <property type="entry name" value="REQUIRED FOR MEIOTIC NUCLEAR DIVISION PROTEIN 1 HOMOLOG"/>
    <property type="match status" value="1"/>
</dbReference>
<feature type="compositionally biased region" description="Low complexity" evidence="2">
    <location>
        <begin position="59"/>
        <end position="81"/>
    </location>
</feature>
<feature type="compositionally biased region" description="Low complexity" evidence="2">
    <location>
        <begin position="19"/>
        <end position="28"/>
    </location>
</feature>
<dbReference type="Pfam" id="PF02582">
    <property type="entry name" value="DUF155"/>
    <property type="match status" value="1"/>
</dbReference>
<dbReference type="AlphaFoldDB" id="A0AA38HAD6"/>
<dbReference type="EMBL" id="JAKWFO010000005">
    <property type="protein sequence ID" value="KAI9636712.1"/>
    <property type="molecule type" value="Genomic_DNA"/>
</dbReference>
<evidence type="ECO:0000259" key="3">
    <source>
        <dbReference type="Pfam" id="PF02582"/>
    </source>
</evidence>
<dbReference type="RefSeq" id="XP_052946489.1">
    <property type="nucleotide sequence ID" value="XM_053087000.1"/>
</dbReference>
<dbReference type="Proteomes" id="UP001164286">
    <property type="component" value="Unassembled WGS sequence"/>
</dbReference>
<evidence type="ECO:0000313" key="4">
    <source>
        <dbReference type="EMBL" id="KAI9636712.1"/>
    </source>
</evidence>
<dbReference type="GeneID" id="77726201"/>
<feature type="domain" description="DUF155" evidence="3">
    <location>
        <begin position="439"/>
        <end position="612"/>
    </location>
</feature>
<keyword evidence="5" id="KW-1185">Reference proteome</keyword>